<evidence type="ECO:0008006" key="4">
    <source>
        <dbReference type="Google" id="ProtNLM"/>
    </source>
</evidence>
<dbReference type="InParanoid" id="A0A369JIG4"/>
<dbReference type="AlphaFoldDB" id="A0A369JIG4"/>
<accession>A0A369JIG4</accession>
<comment type="caution">
    <text evidence="2">The sequence shown here is derived from an EMBL/GenBank/DDBJ whole genome shotgun (WGS) entry which is preliminary data.</text>
</comment>
<keyword evidence="3" id="KW-1185">Reference proteome</keyword>
<protein>
    <recommendedName>
        <fullName evidence="4">Autophagy-related protein 27</fullName>
    </recommendedName>
</protein>
<reference evidence="2" key="1">
    <citation type="submission" date="2018-04" db="EMBL/GenBank/DDBJ databases">
        <title>Whole genome sequencing of Hypsizygus marmoreus.</title>
        <authorList>
            <person name="Choi I.-G."/>
            <person name="Min B."/>
            <person name="Kim J.-G."/>
            <person name="Kim S."/>
            <person name="Oh Y.-L."/>
            <person name="Kong W.-S."/>
            <person name="Park H."/>
            <person name="Jeong J."/>
            <person name="Song E.-S."/>
        </authorList>
    </citation>
    <scope>NUCLEOTIDE SEQUENCE [LARGE SCALE GENOMIC DNA]</scope>
    <source>
        <strain evidence="2">51987-8</strain>
    </source>
</reference>
<dbReference type="Proteomes" id="UP000076154">
    <property type="component" value="Unassembled WGS sequence"/>
</dbReference>
<evidence type="ECO:0000256" key="1">
    <source>
        <dbReference type="SAM" id="SignalP"/>
    </source>
</evidence>
<name>A0A369JIG4_HYPMA</name>
<gene>
    <name evidence="2" type="ORF">Hypma_011021</name>
</gene>
<sequence>MKFLSLPLLALLQTALHHEFDLFATGPTALEGDSFKYLAALGTSVIIASICTLNHATSLPYASASPLSSFVTPENASPHSLFTAADLQPSCLSITLINPPRPAQICIKKDLVLSFEDPSPVVTSTNGQVPLTSLPTVEDHGSGNFLTVAFILGCVLAFFRLYQKRAPLNPLVIDEIELDSVLVLPRPPTTLLNPSAPVYIPRSQFSAPPLLIPNRKSSPSGLDRSAPSFIPASRVPPLVAQSPASGIYGPLQSFGFSSSVAPLLRAGSARRANAAIAIVAPSQSLNACAASHSTDSTYSRLSTGHSIGHSTGTSAAVV</sequence>
<dbReference type="EMBL" id="LUEZ02000053">
    <property type="protein sequence ID" value="RDB21971.1"/>
    <property type="molecule type" value="Genomic_DNA"/>
</dbReference>
<organism evidence="2 3">
    <name type="scientific">Hypsizygus marmoreus</name>
    <name type="common">White beech mushroom</name>
    <name type="synonym">Agaricus marmoreus</name>
    <dbReference type="NCBI Taxonomy" id="39966"/>
    <lineage>
        <taxon>Eukaryota</taxon>
        <taxon>Fungi</taxon>
        <taxon>Dikarya</taxon>
        <taxon>Basidiomycota</taxon>
        <taxon>Agaricomycotina</taxon>
        <taxon>Agaricomycetes</taxon>
        <taxon>Agaricomycetidae</taxon>
        <taxon>Agaricales</taxon>
        <taxon>Tricholomatineae</taxon>
        <taxon>Lyophyllaceae</taxon>
        <taxon>Hypsizygus</taxon>
    </lineage>
</organism>
<proteinExistence type="predicted"/>
<feature type="chain" id="PRO_5017001276" description="Autophagy-related protein 27" evidence="1">
    <location>
        <begin position="18"/>
        <end position="318"/>
    </location>
</feature>
<feature type="signal peptide" evidence="1">
    <location>
        <begin position="1"/>
        <end position="17"/>
    </location>
</feature>
<evidence type="ECO:0000313" key="3">
    <source>
        <dbReference type="Proteomes" id="UP000076154"/>
    </source>
</evidence>
<keyword evidence="1" id="KW-0732">Signal</keyword>
<evidence type="ECO:0000313" key="2">
    <source>
        <dbReference type="EMBL" id="RDB21971.1"/>
    </source>
</evidence>